<gene>
    <name evidence="1" type="ORF">TPC1_31421</name>
</gene>
<feature type="non-terminal residue" evidence="1">
    <location>
        <position position="1"/>
    </location>
</feature>
<accession>A0A146JZX7</accession>
<name>A0A146JZX7_9EUKA</name>
<evidence type="ECO:0000313" key="1">
    <source>
        <dbReference type="EMBL" id="JAP89084.1"/>
    </source>
</evidence>
<evidence type="ECO:0008006" key="2">
    <source>
        <dbReference type="Google" id="ProtNLM"/>
    </source>
</evidence>
<reference evidence="1" key="1">
    <citation type="submission" date="2015-07" db="EMBL/GenBank/DDBJ databases">
        <title>Adaptation to a free-living lifestyle via gene acquisitions in the diplomonad Trepomonas sp. PC1.</title>
        <authorList>
            <person name="Xu F."/>
            <person name="Jerlstrom-Hultqvist J."/>
            <person name="Kolisko M."/>
            <person name="Simpson A.G.B."/>
            <person name="Roger A.J."/>
            <person name="Svard S.G."/>
            <person name="Andersson J.O."/>
        </authorList>
    </citation>
    <scope>NUCLEOTIDE SEQUENCE</scope>
    <source>
        <strain evidence="1">PC1</strain>
    </source>
</reference>
<dbReference type="EMBL" id="GDID01007522">
    <property type="protein sequence ID" value="JAP89084.1"/>
    <property type="molecule type" value="Transcribed_RNA"/>
</dbReference>
<proteinExistence type="predicted"/>
<organism evidence="1">
    <name type="scientific">Trepomonas sp. PC1</name>
    <dbReference type="NCBI Taxonomy" id="1076344"/>
    <lineage>
        <taxon>Eukaryota</taxon>
        <taxon>Metamonada</taxon>
        <taxon>Diplomonadida</taxon>
        <taxon>Hexamitidae</taxon>
        <taxon>Hexamitinae</taxon>
        <taxon>Trepomonas</taxon>
    </lineage>
</organism>
<sequence length="363" mass="42162">ANAFLNTLVHKCQIFKDAVLLGDSENKSMCLQIQDDSQDLLSRRLFQNIDKSIFYKTTEQKLQLLGMNNKTRDWSIFRKSREKICSIVENISQYEQYLQHIQHCTPSEETQELEPAIEQVIQLHHETEYCDGTLTIHSTNLSDTQVKMLNKFDEDICEIVAPNITSLRGFNSGSYFFVKKISIPNVKDIGIQPLISVQKLVLNNIRKAEEQQFDNFYNLIYIELLNLDSDLKNNFTDCKSLQTVIIPGVKQIFSSFVGCLDLKYVEADSLVKVESSFTYALHQFRVFSPNWEFDQTKQEMQAIFINKKAFKAKEADFKDFAALNKRQIPQIKLLINQKNWKSRKIVKVEEKLKSVVKLMLEFG</sequence>
<protein>
    <recommendedName>
        <fullName evidence="2">Leucine rich repeats-containing protein</fullName>
    </recommendedName>
</protein>
<dbReference type="AlphaFoldDB" id="A0A146JZX7"/>
<feature type="non-terminal residue" evidence="1">
    <location>
        <position position="363"/>
    </location>
</feature>